<sequence length="548" mass="59944">MAVDAETNASLKGPMPSDQALQDAEDLAHLGHSQALSRKFSTWSMLSLAFCVLGTWSTFAQGLSSGLTNGGPVAILWGLCLVTACNLCVALSMGELVSSMPTALGQAYWISRLWPTALGRFLSYLCAWINTFGWWTLSASQIAFMTEFMLGMKVLFKVDWSGASKGWVLFLVYLGTTLFMTVFNIVSCRRDMILPMFNNFVGISFVGLFFIISLALLISVGTKDGLDFQPADFVFRTWINQTGWPDGVTWFMGLLQAAYGLTAFDSAIHMVEEIPSPRRNVPRVIWLSVSMGAVSGFIFMVICLFSIQSLDVILDPPTGLPFMDLLKETIGLKGGTVLLSLFIMNGMGQGISIVTTASRMTWGFARDGGIPWSNYFSVVDNTWKAPVRALWLQGCIMALVGILYTFASTVLDAILSVSTIALTISYMMPIAVLLIKGRDKLPPGQFHLGWFGPIANWVSVVYCGITTVFFFFPGSPNPSGTDMNYAIAVFGVMMVVTLGFWVIKGRTTYLQSEESEGRVVADHEGPAVAESKFAHDKQAEADGEVRKE</sequence>
<evidence type="ECO:0000256" key="7">
    <source>
        <dbReference type="SAM" id="Phobius"/>
    </source>
</evidence>
<dbReference type="PANTHER" id="PTHR45649">
    <property type="entry name" value="AMINO-ACID PERMEASE BAT1"/>
    <property type="match status" value="1"/>
</dbReference>
<dbReference type="InterPro" id="IPR004840">
    <property type="entry name" value="Amino_acid_permease_CS"/>
</dbReference>
<feature type="transmembrane region" description="Helical" evidence="7">
    <location>
        <begin position="284"/>
        <end position="310"/>
    </location>
</feature>
<dbReference type="Gene3D" id="1.20.1740.10">
    <property type="entry name" value="Amino acid/polyamine transporter I"/>
    <property type="match status" value="1"/>
</dbReference>
<dbReference type="InterPro" id="IPR002293">
    <property type="entry name" value="AA/rel_permease1"/>
</dbReference>
<organism evidence="8 9">
    <name type="scientific">Thelonectria olida</name>
    <dbReference type="NCBI Taxonomy" id="1576542"/>
    <lineage>
        <taxon>Eukaryota</taxon>
        <taxon>Fungi</taxon>
        <taxon>Dikarya</taxon>
        <taxon>Ascomycota</taxon>
        <taxon>Pezizomycotina</taxon>
        <taxon>Sordariomycetes</taxon>
        <taxon>Hypocreomycetidae</taxon>
        <taxon>Hypocreales</taxon>
        <taxon>Nectriaceae</taxon>
        <taxon>Thelonectria</taxon>
    </lineage>
</organism>
<comment type="subcellular location">
    <subcellularLocation>
        <location evidence="1">Membrane</location>
        <topology evidence="1">Multi-pass membrane protein</topology>
    </subcellularLocation>
</comment>
<evidence type="ECO:0000256" key="2">
    <source>
        <dbReference type="ARBA" id="ARBA00022448"/>
    </source>
</evidence>
<feature type="transmembrane region" description="Helical" evidence="7">
    <location>
        <begin position="40"/>
        <end position="59"/>
    </location>
</feature>
<comment type="caution">
    <text evidence="8">The sequence shown here is derived from an EMBL/GenBank/DDBJ whole genome shotgun (WGS) entry which is preliminary data.</text>
</comment>
<dbReference type="PANTHER" id="PTHR45649:SF22">
    <property type="entry name" value="TRANSPORTER, PUTATIVE (EUROFUNG)-RELATED"/>
    <property type="match status" value="1"/>
</dbReference>
<dbReference type="PIRSF" id="PIRSF006060">
    <property type="entry name" value="AA_transporter"/>
    <property type="match status" value="1"/>
</dbReference>
<evidence type="ECO:0000256" key="4">
    <source>
        <dbReference type="ARBA" id="ARBA00022989"/>
    </source>
</evidence>
<dbReference type="GO" id="GO:0006865">
    <property type="term" value="P:amino acid transport"/>
    <property type="evidence" value="ECO:0007669"/>
    <property type="project" value="InterPro"/>
</dbReference>
<feature type="transmembrane region" description="Helical" evidence="7">
    <location>
        <begin position="413"/>
        <end position="435"/>
    </location>
</feature>
<gene>
    <name evidence="8" type="ORF">B0T10DRAFT_443450</name>
</gene>
<feature type="transmembrane region" description="Helical" evidence="7">
    <location>
        <begin position="247"/>
        <end position="264"/>
    </location>
</feature>
<feature type="transmembrane region" description="Helical" evidence="7">
    <location>
        <begin position="447"/>
        <end position="472"/>
    </location>
</feature>
<dbReference type="Pfam" id="PF13520">
    <property type="entry name" value="AA_permease_2"/>
    <property type="match status" value="1"/>
</dbReference>
<dbReference type="GO" id="GO:0022857">
    <property type="term" value="F:transmembrane transporter activity"/>
    <property type="evidence" value="ECO:0007669"/>
    <property type="project" value="InterPro"/>
</dbReference>
<feature type="compositionally biased region" description="Basic and acidic residues" evidence="6">
    <location>
        <begin position="532"/>
        <end position="548"/>
    </location>
</feature>
<feature type="transmembrane region" description="Helical" evidence="7">
    <location>
        <begin position="121"/>
        <end position="146"/>
    </location>
</feature>
<evidence type="ECO:0000256" key="6">
    <source>
        <dbReference type="SAM" id="MobiDB-lite"/>
    </source>
</evidence>
<keyword evidence="2" id="KW-0813">Transport</keyword>
<feature type="transmembrane region" description="Helical" evidence="7">
    <location>
        <begin position="71"/>
        <end position="91"/>
    </location>
</feature>
<feature type="region of interest" description="Disordered" evidence="6">
    <location>
        <begin position="520"/>
        <end position="548"/>
    </location>
</feature>
<reference evidence="8 9" key="1">
    <citation type="journal article" date="2021" name="Nat. Commun.">
        <title>Genetic determinants of endophytism in the Arabidopsis root mycobiome.</title>
        <authorList>
            <person name="Mesny F."/>
            <person name="Miyauchi S."/>
            <person name="Thiergart T."/>
            <person name="Pickel B."/>
            <person name="Atanasova L."/>
            <person name="Karlsson M."/>
            <person name="Huettel B."/>
            <person name="Barry K.W."/>
            <person name="Haridas S."/>
            <person name="Chen C."/>
            <person name="Bauer D."/>
            <person name="Andreopoulos W."/>
            <person name="Pangilinan J."/>
            <person name="LaButti K."/>
            <person name="Riley R."/>
            <person name="Lipzen A."/>
            <person name="Clum A."/>
            <person name="Drula E."/>
            <person name="Henrissat B."/>
            <person name="Kohler A."/>
            <person name="Grigoriev I.V."/>
            <person name="Martin F.M."/>
            <person name="Hacquard S."/>
        </authorList>
    </citation>
    <scope>NUCLEOTIDE SEQUENCE [LARGE SCALE GENOMIC DNA]</scope>
    <source>
        <strain evidence="8 9">MPI-CAGE-CH-0241</strain>
    </source>
</reference>
<feature type="transmembrane region" description="Helical" evidence="7">
    <location>
        <begin position="200"/>
        <end position="220"/>
    </location>
</feature>
<name>A0A9P8VZN0_9HYPO</name>
<keyword evidence="9" id="KW-1185">Reference proteome</keyword>
<dbReference type="EMBL" id="JAGPYM010000016">
    <property type="protein sequence ID" value="KAH6886186.1"/>
    <property type="molecule type" value="Genomic_DNA"/>
</dbReference>
<evidence type="ECO:0000313" key="8">
    <source>
        <dbReference type="EMBL" id="KAH6886186.1"/>
    </source>
</evidence>
<dbReference type="PROSITE" id="PS00218">
    <property type="entry name" value="AMINO_ACID_PERMEASE_1"/>
    <property type="match status" value="1"/>
</dbReference>
<feature type="transmembrane region" description="Helical" evidence="7">
    <location>
        <begin position="166"/>
        <end position="188"/>
    </location>
</feature>
<keyword evidence="5 7" id="KW-0472">Membrane</keyword>
<proteinExistence type="predicted"/>
<dbReference type="Proteomes" id="UP000777438">
    <property type="component" value="Unassembled WGS sequence"/>
</dbReference>
<evidence type="ECO:0000256" key="5">
    <source>
        <dbReference type="ARBA" id="ARBA00023136"/>
    </source>
</evidence>
<keyword evidence="4 7" id="KW-1133">Transmembrane helix</keyword>
<protein>
    <submittedName>
        <fullName evidence="8">Amino acid/polyamine transporter I</fullName>
    </submittedName>
</protein>
<evidence type="ECO:0000256" key="1">
    <source>
        <dbReference type="ARBA" id="ARBA00004141"/>
    </source>
</evidence>
<accession>A0A9P8VZN0</accession>
<dbReference type="GO" id="GO:0016020">
    <property type="term" value="C:membrane"/>
    <property type="evidence" value="ECO:0007669"/>
    <property type="project" value="UniProtKB-SubCell"/>
</dbReference>
<dbReference type="AlphaFoldDB" id="A0A9P8VZN0"/>
<feature type="transmembrane region" description="Helical" evidence="7">
    <location>
        <begin position="389"/>
        <end position="407"/>
    </location>
</feature>
<evidence type="ECO:0000256" key="3">
    <source>
        <dbReference type="ARBA" id="ARBA00022692"/>
    </source>
</evidence>
<dbReference type="OrthoDB" id="2417308at2759"/>
<feature type="transmembrane region" description="Helical" evidence="7">
    <location>
        <begin position="330"/>
        <end position="354"/>
    </location>
</feature>
<feature type="transmembrane region" description="Helical" evidence="7">
    <location>
        <begin position="484"/>
        <end position="503"/>
    </location>
</feature>
<keyword evidence="3 7" id="KW-0812">Transmembrane</keyword>
<evidence type="ECO:0000313" key="9">
    <source>
        <dbReference type="Proteomes" id="UP000777438"/>
    </source>
</evidence>